<sequence>MGVSHNGYLKKVKKSRLARKMGPGSRALLPPETPPLHFPQGKPEEDLTSVNFSISTLRHPVLLGRPKIFFSNVLVCTVGLEGMLVAMLRKKCNGAEMPEARQTHVEM</sequence>
<evidence type="ECO:0000313" key="2">
    <source>
        <dbReference type="EMBL" id="KAK6622322.1"/>
    </source>
</evidence>
<feature type="compositionally biased region" description="Basic residues" evidence="1">
    <location>
        <begin position="8"/>
        <end position="19"/>
    </location>
</feature>
<evidence type="ECO:0000256" key="1">
    <source>
        <dbReference type="SAM" id="MobiDB-lite"/>
    </source>
</evidence>
<feature type="region of interest" description="Disordered" evidence="1">
    <location>
        <begin position="1"/>
        <end position="42"/>
    </location>
</feature>
<dbReference type="EMBL" id="JAWJWF010000047">
    <property type="protein sequence ID" value="KAK6622322.1"/>
    <property type="molecule type" value="Genomic_DNA"/>
</dbReference>
<evidence type="ECO:0000313" key="3">
    <source>
        <dbReference type="Proteomes" id="UP001359485"/>
    </source>
</evidence>
<name>A0ABR1AM01_POLSC</name>
<accession>A0ABR1AM01</accession>
<comment type="caution">
    <text evidence="2">The sequence shown here is derived from an EMBL/GenBank/DDBJ whole genome shotgun (WGS) entry which is preliminary data.</text>
</comment>
<proteinExistence type="predicted"/>
<gene>
    <name evidence="2" type="ORF">RUM44_002133</name>
</gene>
<reference evidence="2 3" key="1">
    <citation type="submission" date="2023-09" db="EMBL/GenBank/DDBJ databases">
        <title>Genomes of two closely related lineages of the louse Polyplax serrata with different host specificities.</title>
        <authorList>
            <person name="Martinu J."/>
            <person name="Tarabai H."/>
            <person name="Stefka J."/>
            <person name="Hypsa V."/>
        </authorList>
    </citation>
    <scope>NUCLEOTIDE SEQUENCE [LARGE SCALE GENOMIC DNA]</scope>
    <source>
        <strain evidence="2">98ZLc_SE</strain>
    </source>
</reference>
<keyword evidence="3" id="KW-1185">Reference proteome</keyword>
<protein>
    <submittedName>
        <fullName evidence="2">Uncharacterized protein</fullName>
    </submittedName>
</protein>
<dbReference type="Proteomes" id="UP001359485">
    <property type="component" value="Unassembled WGS sequence"/>
</dbReference>
<organism evidence="2 3">
    <name type="scientific">Polyplax serrata</name>
    <name type="common">Common mouse louse</name>
    <dbReference type="NCBI Taxonomy" id="468196"/>
    <lineage>
        <taxon>Eukaryota</taxon>
        <taxon>Metazoa</taxon>
        <taxon>Ecdysozoa</taxon>
        <taxon>Arthropoda</taxon>
        <taxon>Hexapoda</taxon>
        <taxon>Insecta</taxon>
        <taxon>Pterygota</taxon>
        <taxon>Neoptera</taxon>
        <taxon>Paraneoptera</taxon>
        <taxon>Psocodea</taxon>
        <taxon>Troctomorpha</taxon>
        <taxon>Phthiraptera</taxon>
        <taxon>Anoplura</taxon>
        <taxon>Polyplacidae</taxon>
        <taxon>Polyplax</taxon>
    </lineage>
</organism>